<evidence type="ECO:0000313" key="2">
    <source>
        <dbReference type="EMBL" id="SEJ57207.1"/>
    </source>
</evidence>
<organism evidence="2 3">
    <name type="scientific">Azotobacter beijerinckii</name>
    <dbReference type="NCBI Taxonomy" id="170623"/>
    <lineage>
        <taxon>Bacteria</taxon>
        <taxon>Pseudomonadati</taxon>
        <taxon>Pseudomonadota</taxon>
        <taxon>Gammaproteobacteria</taxon>
        <taxon>Pseudomonadales</taxon>
        <taxon>Pseudomonadaceae</taxon>
        <taxon>Azotobacter</taxon>
    </lineage>
</organism>
<dbReference type="Proteomes" id="UP000199250">
    <property type="component" value="Unassembled WGS sequence"/>
</dbReference>
<dbReference type="RefSeq" id="WP_090735821.1">
    <property type="nucleotide sequence ID" value="NZ_FNYQ01000144.1"/>
</dbReference>
<dbReference type="InterPro" id="IPR036887">
    <property type="entry name" value="HTH_APSES_sf"/>
</dbReference>
<evidence type="ECO:0000259" key="1">
    <source>
        <dbReference type="PROSITE" id="PS51301"/>
    </source>
</evidence>
<sequence>MSARIIPFDYEGQPVRFNGEGWLHATEIAERFGKRLDHWLDNAETLDYIRALDELQHPDAGPSTISNPRKSGYLNTRRGNNGGTWLHPKLAVAFARWLDARFAVWCDMKIDSLLRGDSKPWATARREASIGYRGMSDAVMLNCEASGKTAKPHQFQNEAKLVNWVITGNFSGRDRNQLSAGELEFVTLVEQRNSLLIAQGMPYDERKVALRRYVQTLHGKRLEGGRAA</sequence>
<reference evidence="2 3" key="1">
    <citation type="submission" date="2016-10" db="EMBL/GenBank/DDBJ databases">
        <authorList>
            <person name="de Groot N.N."/>
        </authorList>
    </citation>
    <scope>NUCLEOTIDE SEQUENCE [LARGE SCALE GENOMIC DNA]</scope>
    <source>
        <strain evidence="2 3">DSM 373</strain>
    </source>
</reference>
<proteinExistence type="predicted"/>
<feature type="domain" description="KilA-N" evidence="1">
    <location>
        <begin position="4"/>
        <end position="113"/>
    </location>
</feature>
<dbReference type="PROSITE" id="PS51301">
    <property type="entry name" value="KILA_N"/>
    <property type="match status" value="1"/>
</dbReference>
<dbReference type="SUPFAM" id="SSF54616">
    <property type="entry name" value="DNA-binding domain of Mlu1-box binding protein MBP1"/>
    <property type="match status" value="1"/>
</dbReference>
<dbReference type="Pfam" id="PF04383">
    <property type="entry name" value="KilA-N"/>
    <property type="match status" value="1"/>
</dbReference>
<dbReference type="EMBL" id="FNYQ01000144">
    <property type="protein sequence ID" value="SEJ57207.1"/>
    <property type="molecule type" value="Genomic_DNA"/>
</dbReference>
<dbReference type="GO" id="GO:0003677">
    <property type="term" value="F:DNA binding"/>
    <property type="evidence" value="ECO:0007669"/>
    <property type="project" value="InterPro"/>
</dbReference>
<gene>
    <name evidence="2" type="ORF">SAMN04244572_04520</name>
</gene>
<dbReference type="SMART" id="SM01252">
    <property type="entry name" value="KilA-N"/>
    <property type="match status" value="1"/>
</dbReference>
<dbReference type="InterPro" id="IPR017880">
    <property type="entry name" value="KilA_N"/>
</dbReference>
<evidence type="ECO:0000313" key="3">
    <source>
        <dbReference type="Proteomes" id="UP000199250"/>
    </source>
</evidence>
<dbReference type="InterPro" id="IPR018004">
    <property type="entry name" value="KilA/APSES_HTH"/>
</dbReference>
<accession>A0A1H6ZZW8</accession>
<name>A0A1H6ZZW8_9GAMM</name>
<protein>
    <submittedName>
        <fullName evidence="2">KilA-N domain-containing protein</fullName>
    </submittedName>
</protein>
<dbReference type="OrthoDB" id="6966367at2"/>
<dbReference type="AlphaFoldDB" id="A0A1H6ZZW8"/>